<sequence>MANFDGLMISNDFDNQEKKKNNIILGLIIIILLMITLFAITFLIIFFDKSKGCREGLTQLRYKDTYELIQCHKNSTFDSCSFISENEKVECSEYEYGKLHVCCGSPQLLVQILTTSSISISQFNSLGKRTQDGNSKTNSLSSENSVDNIDINTNNGKYLVPYINQLISEGLNYLENTESVTPMTIEKLFDSKNFVNRINYPTNYGVEKNLFSQKEENFIKEIIEDTDLKLRNSEGDNNEMTNYITFEIESGPVLSIISSGTYYPGNITNMWHIETTVVLLKEKDCTVVVNTGMPIQKNDINNTLNSKSLYGNLFNYTVITSGIVHFIGNIELFPSHNLILETNLANQDSVMSILWYETSLYNLCSPNLSIIKTPGVTKNSVTVIAKNVPGMGTVAVGGSLFLSDENLFKVERNFIQNDTALLNSRKKIVCISDWIVPAYGNPVIVTKKMKYDMSC</sequence>
<evidence type="ECO:0000313" key="4">
    <source>
        <dbReference type="WBParaSite" id="SPAL_0001360000.1"/>
    </source>
</evidence>
<dbReference type="WBParaSite" id="SPAL_0001360000.1">
    <property type="protein sequence ID" value="SPAL_0001360000.1"/>
    <property type="gene ID" value="SPAL_0001360000"/>
</dbReference>
<evidence type="ECO:0000256" key="2">
    <source>
        <dbReference type="SAM" id="Phobius"/>
    </source>
</evidence>
<dbReference type="InterPro" id="IPR039344">
    <property type="entry name" value="MBLAC1"/>
</dbReference>
<dbReference type="AlphaFoldDB" id="A0A0N5C6N4"/>
<evidence type="ECO:0000313" key="3">
    <source>
        <dbReference type="Proteomes" id="UP000046392"/>
    </source>
</evidence>
<dbReference type="PANTHER" id="PTHR23200:SF51">
    <property type="entry name" value="METALLO-BETA-LACTAMASE DOMAIN-CONTAINING PROTEIN"/>
    <property type="match status" value="1"/>
</dbReference>
<dbReference type="InterPro" id="IPR036866">
    <property type="entry name" value="RibonucZ/Hydroxyglut_hydro"/>
</dbReference>
<reference evidence="4" key="1">
    <citation type="submission" date="2017-02" db="UniProtKB">
        <authorList>
            <consortium name="WormBaseParasite"/>
        </authorList>
    </citation>
    <scope>IDENTIFICATION</scope>
</reference>
<dbReference type="PANTHER" id="PTHR23200">
    <property type="entry name" value="METALLO-BETA-LACTAMASE DOMAIN-CONTAINING PROTEIN 1"/>
    <property type="match status" value="1"/>
</dbReference>
<keyword evidence="3" id="KW-1185">Reference proteome</keyword>
<dbReference type="Gene3D" id="3.60.15.10">
    <property type="entry name" value="Ribonuclease Z/Hydroxyacylglutathione hydrolase-like"/>
    <property type="match status" value="1"/>
</dbReference>
<feature type="transmembrane region" description="Helical" evidence="2">
    <location>
        <begin position="23"/>
        <end position="47"/>
    </location>
</feature>
<keyword evidence="2" id="KW-1133">Transmembrane helix</keyword>
<feature type="region of interest" description="Disordered" evidence="1">
    <location>
        <begin position="127"/>
        <end position="146"/>
    </location>
</feature>
<protein>
    <submittedName>
        <fullName evidence="4">Peptidase S1 domain-containing protein</fullName>
    </submittedName>
</protein>
<keyword evidence="2" id="KW-0472">Membrane</keyword>
<accession>A0A0N5C6N4</accession>
<organism evidence="3 4">
    <name type="scientific">Strongyloides papillosus</name>
    <name type="common">Intestinal threadworm</name>
    <dbReference type="NCBI Taxonomy" id="174720"/>
    <lineage>
        <taxon>Eukaryota</taxon>
        <taxon>Metazoa</taxon>
        <taxon>Ecdysozoa</taxon>
        <taxon>Nematoda</taxon>
        <taxon>Chromadorea</taxon>
        <taxon>Rhabditida</taxon>
        <taxon>Tylenchina</taxon>
        <taxon>Panagrolaimomorpha</taxon>
        <taxon>Strongyloidoidea</taxon>
        <taxon>Strongyloididae</taxon>
        <taxon>Strongyloides</taxon>
    </lineage>
</organism>
<name>A0A0N5C6N4_STREA</name>
<keyword evidence="2" id="KW-0812">Transmembrane</keyword>
<proteinExistence type="predicted"/>
<dbReference type="Proteomes" id="UP000046392">
    <property type="component" value="Unplaced"/>
</dbReference>
<evidence type="ECO:0000256" key="1">
    <source>
        <dbReference type="SAM" id="MobiDB-lite"/>
    </source>
</evidence>